<evidence type="ECO:0000256" key="7">
    <source>
        <dbReference type="ARBA" id="ARBA00023242"/>
    </source>
</evidence>
<dbReference type="EMBL" id="BDSP01000146">
    <property type="protein sequence ID" value="GAX20284.1"/>
    <property type="molecule type" value="Genomic_DNA"/>
</dbReference>
<dbReference type="InterPro" id="IPR016181">
    <property type="entry name" value="Acyl_CoA_acyltransferase"/>
</dbReference>
<evidence type="ECO:0000256" key="6">
    <source>
        <dbReference type="ARBA" id="ARBA00022833"/>
    </source>
</evidence>
<keyword evidence="8" id="KW-0131">Cell cycle</keyword>
<gene>
    <name evidence="12" type="ORF">FisN_6Hh235</name>
</gene>
<dbReference type="InterPro" id="IPR028009">
    <property type="entry name" value="ESCO_Acetyltransf_dom"/>
</dbReference>
<evidence type="ECO:0000259" key="11">
    <source>
        <dbReference type="Pfam" id="PF13880"/>
    </source>
</evidence>
<organism evidence="12 13">
    <name type="scientific">Fistulifera solaris</name>
    <name type="common">Oleaginous diatom</name>
    <dbReference type="NCBI Taxonomy" id="1519565"/>
    <lineage>
        <taxon>Eukaryota</taxon>
        <taxon>Sar</taxon>
        <taxon>Stramenopiles</taxon>
        <taxon>Ochrophyta</taxon>
        <taxon>Bacillariophyta</taxon>
        <taxon>Bacillariophyceae</taxon>
        <taxon>Bacillariophycidae</taxon>
        <taxon>Naviculales</taxon>
        <taxon>Naviculaceae</taxon>
        <taxon>Fistulifera</taxon>
    </lineage>
</organism>
<dbReference type="GO" id="GO:0061733">
    <property type="term" value="F:protein-lysine-acetyltransferase activity"/>
    <property type="evidence" value="ECO:0007669"/>
    <property type="project" value="TreeGrafter"/>
</dbReference>
<keyword evidence="7" id="KW-0539">Nucleus</keyword>
<comment type="caution">
    <text evidence="12">The sequence shown here is derived from an EMBL/GenBank/DDBJ whole genome shotgun (WGS) entry which is preliminary data.</text>
</comment>
<dbReference type="AlphaFoldDB" id="A0A1Z5K1X0"/>
<dbReference type="CDD" id="cd04301">
    <property type="entry name" value="NAT_SF"/>
    <property type="match status" value="1"/>
</dbReference>
<dbReference type="Pfam" id="PF13878">
    <property type="entry name" value="zf-C2H2_3"/>
    <property type="match status" value="1"/>
</dbReference>
<evidence type="ECO:0000256" key="5">
    <source>
        <dbReference type="ARBA" id="ARBA00022771"/>
    </source>
</evidence>
<dbReference type="PANTHER" id="PTHR45884:SF2">
    <property type="entry name" value="N-ACETYLTRANSFERASE ECO"/>
    <property type="match status" value="1"/>
</dbReference>
<dbReference type="InterPro" id="IPR028005">
    <property type="entry name" value="AcTrfase_ESCO_Znf_dom"/>
</dbReference>
<keyword evidence="4" id="KW-0479">Metal-binding</keyword>
<keyword evidence="6" id="KW-0862">Zinc</keyword>
<dbReference type="OrthoDB" id="428854at2759"/>
<evidence type="ECO:0000256" key="9">
    <source>
        <dbReference type="ARBA" id="ARBA00023315"/>
    </source>
</evidence>
<evidence type="ECO:0000259" key="10">
    <source>
        <dbReference type="Pfam" id="PF13878"/>
    </source>
</evidence>
<dbReference type="GO" id="GO:0007064">
    <property type="term" value="P:mitotic sister chromatid cohesion"/>
    <property type="evidence" value="ECO:0007669"/>
    <property type="project" value="TreeGrafter"/>
</dbReference>
<comment type="similarity">
    <text evidence="2">Belongs to the acetyltransferase family. ECO subfamily.</text>
</comment>
<keyword evidence="9" id="KW-0012">Acyltransferase</keyword>
<comment type="subcellular location">
    <subcellularLocation>
        <location evidence="1">Nucleus</location>
    </subcellularLocation>
</comment>
<evidence type="ECO:0000256" key="1">
    <source>
        <dbReference type="ARBA" id="ARBA00004123"/>
    </source>
</evidence>
<keyword evidence="5" id="KW-0863">Zinc-finger</keyword>
<dbReference type="GO" id="GO:0000785">
    <property type="term" value="C:chromatin"/>
    <property type="evidence" value="ECO:0007669"/>
    <property type="project" value="TreeGrafter"/>
</dbReference>
<evidence type="ECO:0000313" key="12">
    <source>
        <dbReference type="EMBL" id="GAX20284.1"/>
    </source>
</evidence>
<dbReference type="GO" id="GO:0008270">
    <property type="term" value="F:zinc ion binding"/>
    <property type="evidence" value="ECO:0007669"/>
    <property type="project" value="UniProtKB-KW"/>
</dbReference>
<feature type="domain" description="N-acetyltransferase ESCO zinc-finger" evidence="10">
    <location>
        <begin position="42"/>
        <end position="80"/>
    </location>
</feature>
<feature type="domain" description="N-acetyltransferase ESCO acetyl-transferase" evidence="11">
    <location>
        <begin position="179"/>
        <end position="245"/>
    </location>
</feature>
<dbReference type="InParanoid" id="A0A1Z5K1X0"/>
<name>A0A1Z5K1X0_FISSO</name>
<dbReference type="Pfam" id="PF13880">
    <property type="entry name" value="Acetyltransf_13"/>
    <property type="match status" value="1"/>
</dbReference>
<evidence type="ECO:0000256" key="2">
    <source>
        <dbReference type="ARBA" id="ARBA00005816"/>
    </source>
</evidence>
<proteinExistence type="inferred from homology"/>
<dbReference type="Gene3D" id="3.40.630.30">
    <property type="match status" value="1"/>
</dbReference>
<protein>
    <submittedName>
        <fullName evidence="12">N-acetyltransferase</fullName>
    </submittedName>
</protein>
<accession>A0A1Z5K1X0</accession>
<dbReference type="Proteomes" id="UP000198406">
    <property type="component" value="Unassembled WGS sequence"/>
</dbReference>
<evidence type="ECO:0000313" key="13">
    <source>
        <dbReference type="Proteomes" id="UP000198406"/>
    </source>
</evidence>
<dbReference type="GO" id="GO:0005634">
    <property type="term" value="C:nucleus"/>
    <property type="evidence" value="ECO:0007669"/>
    <property type="project" value="UniProtKB-SubCell"/>
</dbReference>
<evidence type="ECO:0000256" key="4">
    <source>
        <dbReference type="ARBA" id="ARBA00022723"/>
    </source>
</evidence>
<sequence>MTSCIIKEKKDTQLSICHYFGVRPSQPVQKTAPKKKKRKFEQLYLDLGQRDFGKPVHCHTCGMMYVPGVKEDGMTHAQRCHVFQHGVRWTPTPAMRLVNKVSADECILEIRHTDPRILRNKLAAVLDVVQRELSFVTDTDGLTPQQTAYLYIVQNRVVGLIVAETIAEAFTVHSSERRDALMGIFQLWVHANHRRKGIASRLVTAAREHKVFGMVVPFHQTAFSSPTQSGLEFAKQYANGPVLVYNCASLELK</sequence>
<dbReference type="SUPFAM" id="SSF55729">
    <property type="entry name" value="Acyl-CoA N-acyltransferases (Nat)"/>
    <property type="match status" value="1"/>
</dbReference>
<dbReference type="PANTHER" id="PTHR45884">
    <property type="entry name" value="N-ACETYLTRANSFERASE ECO"/>
    <property type="match status" value="1"/>
</dbReference>
<reference evidence="12 13" key="1">
    <citation type="journal article" date="2015" name="Plant Cell">
        <title>Oil accumulation by the oleaginous diatom Fistulifera solaris as revealed by the genome and transcriptome.</title>
        <authorList>
            <person name="Tanaka T."/>
            <person name="Maeda Y."/>
            <person name="Veluchamy A."/>
            <person name="Tanaka M."/>
            <person name="Abida H."/>
            <person name="Marechal E."/>
            <person name="Bowler C."/>
            <person name="Muto M."/>
            <person name="Sunaga Y."/>
            <person name="Tanaka M."/>
            <person name="Yoshino T."/>
            <person name="Taniguchi T."/>
            <person name="Fukuda Y."/>
            <person name="Nemoto M."/>
            <person name="Matsumoto M."/>
            <person name="Wong P.S."/>
            <person name="Aburatani S."/>
            <person name="Fujibuchi W."/>
        </authorList>
    </citation>
    <scope>NUCLEOTIDE SEQUENCE [LARGE SCALE GENOMIC DNA]</scope>
    <source>
        <strain evidence="12 13">JPCC DA0580</strain>
    </source>
</reference>
<evidence type="ECO:0000256" key="8">
    <source>
        <dbReference type="ARBA" id="ARBA00023306"/>
    </source>
</evidence>
<keyword evidence="13" id="KW-1185">Reference proteome</keyword>
<keyword evidence="3 12" id="KW-0808">Transferase</keyword>
<evidence type="ECO:0000256" key="3">
    <source>
        <dbReference type="ARBA" id="ARBA00022679"/>
    </source>
</evidence>